<name>A0A7D5V9K7_9NEIS</name>
<sequence>MNKRICTPSYAGDILAFLLSDDKHSRYENIWLQQAQLTAYKEGRHDQSMKAHTDYLIALHAHAAAWKLVAPAR</sequence>
<dbReference type="RefSeq" id="WP_180308480.1">
    <property type="nucleotide sequence ID" value="NZ_CP058952.1"/>
</dbReference>
<gene>
    <name evidence="1" type="ORF">HZU75_07345</name>
</gene>
<keyword evidence="2" id="KW-1185">Reference proteome</keyword>
<organism evidence="1 2">
    <name type="scientific">Chitinibacter fontanus</name>
    <dbReference type="NCBI Taxonomy" id="1737446"/>
    <lineage>
        <taxon>Bacteria</taxon>
        <taxon>Pseudomonadati</taxon>
        <taxon>Pseudomonadota</taxon>
        <taxon>Betaproteobacteria</taxon>
        <taxon>Neisseriales</taxon>
        <taxon>Chitinibacteraceae</taxon>
        <taxon>Chitinibacter</taxon>
    </lineage>
</organism>
<dbReference type="KEGG" id="cfon:HZU75_07345"/>
<dbReference type="Proteomes" id="UP000510822">
    <property type="component" value="Chromosome"/>
</dbReference>
<proteinExistence type="predicted"/>
<protein>
    <submittedName>
        <fullName evidence="1">Uncharacterized protein</fullName>
    </submittedName>
</protein>
<dbReference type="AlphaFoldDB" id="A0A7D5V9K7"/>
<evidence type="ECO:0000313" key="1">
    <source>
        <dbReference type="EMBL" id="QLI81354.1"/>
    </source>
</evidence>
<accession>A0A7D5V9K7</accession>
<dbReference type="EMBL" id="CP058952">
    <property type="protein sequence ID" value="QLI81354.1"/>
    <property type="molecule type" value="Genomic_DNA"/>
</dbReference>
<evidence type="ECO:0000313" key="2">
    <source>
        <dbReference type="Proteomes" id="UP000510822"/>
    </source>
</evidence>
<reference evidence="1 2" key="1">
    <citation type="journal article" date="2016" name="Int. J. Syst. Evol. Microbiol.">
        <title>Chitinibacter fontanus sp. nov., isolated from a spring.</title>
        <authorList>
            <person name="Sheu S.Y."/>
            <person name="Li Y.S."/>
            <person name="Young C.C."/>
            <person name="Chen W.M."/>
        </authorList>
    </citation>
    <scope>NUCLEOTIDE SEQUENCE [LARGE SCALE GENOMIC DNA]</scope>
    <source>
        <strain evidence="1 2">STM-7</strain>
    </source>
</reference>